<dbReference type="InterPro" id="IPR036700">
    <property type="entry name" value="BOBF_sf"/>
</dbReference>
<evidence type="ECO:0000313" key="4">
    <source>
        <dbReference type="Proteomes" id="UP000281691"/>
    </source>
</evidence>
<evidence type="ECO:0000313" key="3">
    <source>
        <dbReference type="EMBL" id="RPE82557.1"/>
    </source>
</evidence>
<proteinExistence type="predicted"/>
<evidence type="ECO:0000256" key="1">
    <source>
        <dbReference type="ARBA" id="ARBA00022729"/>
    </source>
</evidence>
<dbReference type="PANTHER" id="PTHR36571">
    <property type="entry name" value="PROTEIN YGIW"/>
    <property type="match status" value="1"/>
</dbReference>
<dbReference type="SUPFAM" id="SSF101756">
    <property type="entry name" value="Hypothetical protein YgiW"/>
    <property type="match status" value="1"/>
</dbReference>
<protein>
    <submittedName>
        <fullName evidence="3">Uncharacterized protein (TIGR00156 family)</fullName>
    </submittedName>
</protein>
<dbReference type="Gene3D" id="2.40.50.200">
    <property type="entry name" value="Bacterial OB-fold"/>
    <property type="match status" value="1"/>
</dbReference>
<dbReference type="NCBIfam" id="NF033674">
    <property type="entry name" value="stress_OB_fold"/>
    <property type="match status" value="1"/>
</dbReference>
<dbReference type="AlphaFoldDB" id="A0A3N4VZJ5"/>
<dbReference type="EMBL" id="RKQP01000005">
    <property type="protein sequence ID" value="RPE82557.1"/>
    <property type="molecule type" value="Genomic_DNA"/>
</dbReference>
<dbReference type="PANTHER" id="PTHR36571:SF1">
    <property type="entry name" value="PROTEIN YGIW"/>
    <property type="match status" value="1"/>
</dbReference>
<organism evidence="3 4">
    <name type="scientific">Vespertiliibacter pulmonis</name>
    <dbReference type="NCBI Taxonomy" id="1443036"/>
    <lineage>
        <taxon>Bacteria</taxon>
        <taxon>Pseudomonadati</taxon>
        <taxon>Pseudomonadota</taxon>
        <taxon>Gammaproteobacteria</taxon>
        <taxon>Pasteurellales</taxon>
        <taxon>Pasteurellaceae</taxon>
        <taxon>Vespertiliibacter</taxon>
    </lineage>
</organism>
<gene>
    <name evidence="3" type="ORF">EDC46_1488</name>
</gene>
<dbReference type="Proteomes" id="UP000281691">
    <property type="component" value="Unassembled WGS sequence"/>
</dbReference>
<evidence type="ECO:0000256" key="2">
    <source>
        <dbReference type="SAM" id="SignalP"/>
    </source>
</evidence>
<dbReference type="OrthoDB" id="598245at2"/>
<dbReference type="RefSeq" id="WP_124211630.1">
    <property type="nucleotide sequence ID" value="NZ_CP016615.1"/>
</dbReference>
<keyword evidence="1 2" id="KW-0732">Signal</keyword>
<keyword evidence="4" id="KW-1185">Reference proteome</keyword>
<reference evidence="3 4" key="1">
    <citation type="submission" date="2018-11" db="EMBL/GenBank/DDBJ databases">
        <title>Genomic Encyclopedia of Type Strains, Phase IV (KMG-IV): sequencing the most valuable type-strain genomes for metagenomic binning, comparative biology and taxonomic classification.</title>
        <authorList>
            <person name="Goeker M."/>
        </authorList>
    </citation>
    <scope>NUCLEOTIDE SEQUENCE [LARGE SCALE GENOMIC DNA]</scope>
    <source>
        <strain evidence="3 4">DSM 27238</strain>
    </source>
</reference>
<dbReference type="InterPro" id="IPR005220">
    <property type="entry name" value="CarO-like"/>
</dbReference>
<sequence>MKKFILFTSVLTLSTISFANGGFQSQPQNVISQNMAIKDVNSALNAKDNTPVTLVGSIIKQIDDDEYLFKDNSGTIQIEVDKKAWNGQTITPQDTIEIRGKIDKDRSKIEIEVYQVIKK</sequence>
<feature type="chain" id="PRO_5017985449" evidence="2">
    <location>
        <begin position="20"/>
        <end position="119"/>
    </location>
</feature>
<name>A0A3N4VZJ5_9PAST</name>
<dbReference type="Pfam" id="PF04076">
    <property type="entry name" value="BOF"/>
    <property type="match status" value="1"/>
</dbReference>
<comment type="caution">
    <text evidence="3">The sequence shown here is derived from an EMBL/GenBank/DDBJ whole genome shotgun (WGS) entry which is preliminary data.</text>
</comment>
<accession>A0A3N4VZJ5</accession>
<feature type="signal peptide" evidence="2">
    <location>
        <begin position="1"/>
        <end position="19"/>
    </location>
</feature>